<evidence type="ECO:0000259" key="2">
    <source>
        <dbReference type="Pfam" id="PF01521"/>
    </source>
</evidence>
<dbReference type="SUPFAM" id="SSF89360">
    <property type="entry name" value="HesB-like domain"/>
    <property type="match status" value="1"/>
</dbReference>
<name>A0A538U8V9_UNCEI</name>
<protein>
    <submittedName>
        <fullName evidence="3">Iron-sulfur cluster assembly accessory protein</fullName>
    </submittedName>
</protein>
<organism evidence="3 4">
    <name type="scientific">Eiseniibacteriota bacterium</name>
    <dbReference type="NCBI Taxonomy" id="2212470"/>
    <lineage>
        <taxon>Bacteria</taxon>
        <taxon>Candidatus Eiseniibacteriota</taxon>
    </lineage>
</organism>
<dbReference type="Gene3D" id="2.60.300.12">
    <property type="entry name" value="HesB-like domain"/>
    <property type="match status" value="1"/>
</dbReference>
<evidence type="ECO:0000313" key="3">
    <source>
        <dbReference type="EMBL" id="TMQ72297.1"/>
    </source>
</evidence>
<evidence type="ECO:0000256" key="1">
    <source>
        <dbReference type="ARBA" id="ARBA00006718"/>
    </source>
</evidence>
<dbReference type="GO" id="GO:0051537">
    <property type="term" value="F:2 iron, 2 sulfur cluster binding"/>
    <property type="evidence" value="ECO:0007669"/>
    <property type="project" value="UniProtKB-ARBA"/>
</dbReference>
<dbReference type="AlphaFoldDB" id="A0A538U8V9"/>
<dbReference type="EMBL" id="VBPB01000113">
    <property type="protein sequence ID" value="TMQ72297.1"/>
    <property type="molecule type" value="Genomic_DNA"/>
</dbReference>
<dbReference type="PANTHER" id="PTHR10072:SF41">
    <property type="entry name" value="IRON-SULFUR CLUSTER ASSEMBLY 1 HOMOLOG, MITOCHONDRIAL"/>
    <property type="match status" value="1"/>
</dbReference>
<proteinExistence type="inferred from homology"/>
<dbReference type="NCBIfam" id="TIGR00049">
    <property type="entry name" value="iron-sulfur cluster assembly accessory protein"/>
    <property type="match status" value="1"/>
</dbReference>
<dbReference type="PROSITE" id="PS01152">
    <property type="entry name" value="HESB"/>
    <property type="match status" value="1"/>
</dbReference>
<dbReference type="InterPro" id="IPR000361">
    <property type="entry name" value="ATAP_core_dom"/>
</dbReference>
<feature type="domain" description="Core" evidence="2">
    <location>
        <begin position="2"/>
        <end position="103"/>
    </location>
</feature>
<comment type="caution">
    <text evidence="3">The sequence shown here is derived from an EMBL/GenBank/DDBJ whole genome shotgun (WGS) entry which is preliminary data.</text>
</comment>
<dbReference type="InterPro" id="IPR035903">
    <property type="entry name" value="HesB-like_dom_sf"/>
</dbReference>
<dbReference type="Proteomes" id="UP000319771">
    <property type="component" value="Unassembled WGS sequence"/>
</dbReference>
<gene>
    <name evidence="3" type="ORF">E6K81_07865</name>
</gene>
<accession>A0A538U8V9</accession>
<dbReference type="InterPro" id="IPR017870">
    <property type="entry name" value="FeS_cluster_insertion_CS"/>
</dbReference>
<dbReference type="InterPro" id="IPR016092">
    <property type="entry name" value="ATAP"/>
</dbReference>
<evidence type="ECO:0000313" key="4">
    <source>
        <dbReference type="Proteomes" id="UP000319771"/>
    </source>
</evidence>
<dbReference type="InterPro" id="IPR050322">
    <property type="entry name" value="Fe-S_cluster_asmbl/transfer"/>
</dbReference>
<comment type="similarity">
    <text evidence="1">Belongs to the HesB/IscA family.</text>
</comment>
<sequence length="107" mass="11306">MITLTPLAAEKVKDLLVNRGSPQAGLRVGVRGGGCSGNSYFMEFCDAESEGDQIVESQGVRLVVDARSAMVLGGTEVDYVEGLMGSGFKFNNPNVRHNCACGESFSV</sequence>
<dbReference type="Pfam" id="PF01521">
    <property type="entry name" value="Fe-S_biosyn"/>
    <property type="match status" value="1"/>
</dbReference>
<dbReference type="PANTHER" id="PTHR10072">
    <property type="entry name" value="IRON-SULFUR CLUSTER ASSEMBLY PROTEIN"/>
    <property type="match status" value="1"/>
</dbReference>
<dbReference type="GO" id="GO:0005737">
    <property type="term" value="C:cytoplasm"/>
    <property type="evidence" value="ECO:0007669"/>
    <property type="project" value="TreeGrafter"/>
</dbReference>
<dbReference type="GO" id="GO:0016226">
    <property type="term" value="P:iron-sulfur cluster assembly"/>
    <property type="evidence" value="ECO:0007669"/>
    <property type="project" value="InterPro"/>
</dbReference>
<reference evidence="3 4" key="1">
    <citation type="journal article" date="2019" name="Nat. Microbiol.">
        <title>Mediterranean grassland soil C-N compound turnover is dependent on rainfall and depth, and is mediated by genomically divergent microorganisms.</title>
        <authorList>
            <person name="Diamond S."/>
            <person name="Andeer P.F."/>
            <person name="Li Z."/>
            <person name="Crits-Christoph A."/>
            <person name="Burstein D."/>
            <person name="Anantharaman K."/>
            <person name="Lane K.R."/>
            <person name="Thomas B.C."/>
            <person name="Pan C."/>
            <person name="Northen T.R."/>
            <person name="Banfield J.F."/>
        </authorList>
    </citation>
    <scope>NUCLEOTIDE SEQUENCE [LARGE SCALE GENOMIC DNA]</scope>
    <source>
        <strain evidence="3">WS_11</strain>
    </source>
</reference>